<feature type="transmembrane region" description="Helical" evidence="1">
    <location>
        <begin position="280"/>
        <end position="302"/>
    </location>
</feature>
<dbReference type="PIR" id="T19498">
    <property type="entry name" value="T19498"/>
</dbReference>
<dbReference type="WormBase" id="C27A7.7">
    <property type="protein sequence ID" value="CE08410"/>
    <property type="gene ID" value="WBGene00005592"/>
    <property type="gene designation" value="srj-4"/>
</dbReference>
<feature type="transmembrane region" description="Helical" evidence="1">
    <location>
        <begin position="43"/>
        <end position="63"/>
    </location>
</feature>
<evidence type="ECO:0000256" key="1">
    <source>
        <dbReference type="SAM" id="Phobius"/>
    </source>
</evidence>
<feature type="transmembrane region" description="Helical" evidence="1">
    <location>
        <begin position="90"/>
        <end position="111"/>
    </location>
</feature>
<organism evidence="2 3">
    <name type="scientific">Caenorhabditis elegans</name>
    <dbReference type="NCBI Taxonomy" id="6239"/>
    <lineage>
        <taxon>Eukaryota</taxon>
        <taxon>Metazoa</taxon>
        <taxon>Ecdysozoa</taxon>
        <taxon>Nematoda</taxon>
        <taxon>Chromadorea</taxon>
        <taxon>Rhabditida</taxon>
        <taxon>Rhabditina</taxon>
        <taxon>Rhabditomorpha</taxon>
        <taxon>Rhabditoidea</taxon>
        <taxon>Rhabditidae</taxon>
        <taxon>Peloderinae</taxon>
        <taxon>Caenorhabditis</taxon>
    </lineage>
</organism>
<dbReference type="PANTHER" id="PTHR45907">
    <property type="entry name" value="SERPENTINE RECEPTOR, CLASS J"/>
    <property type="match status" value="1"/>
</dbReference>
<dbReference type="AGR" id="WB:WBGene00005592"/>
<protein>
    <submittedName>
        <fullName evidence="2">Serpentine Receptor, class J</fullName>
    </submittedName>
</protein>
<dbReference type="PaxDb" id="6239-C27A7.7"/>
<evidence type="ECO:0000313" key="2">
    <source>
        <dbReference type="EMBL" id="CAB02788.1"/>
    </source>
</evidence>
<keyword evidence="1" id="KW-0812">Transmembrane</keyword>
<dbReference type="KEGG" id="cel:CELE_C27A7.7"/>
<feature type="transmembrane region" description="Helical" evidence="1">
    <location>
        <begin position="243"/>
        <end position="268"/>
    </location>
</feature>
<dbReference type="RefSeq" id="NP_506051.1">
    <property type="nucleotide sequence ID" value="NM_073650.1"/>
</dbReference>
<gene>
    <name evidence="2 4" type="primary">srj-4</name>
    <name evidence="4" type="ORF">C27A7.7</name>
    <name evidence="2" type="ORF">CELE_C27A7.7</name>
</gene>
<dbReference type="InParanoid" id="P90760"/>
<evidence type="ECO:0000313" key="4">
    <source>
        <dbReference type="WormBase" id="C27A7.7"/>
    </source>
</evidence>
<sequence length="336" mass="38549">MIYIGFTHFWTPIIFGTLSYFSNSIFIYVVLLNTRANIGAYKYMLVCFGLFDITYSTVDMLVAMGSHSEGNTFCVFVTHGPFSNYLDLGFFAPCVRCMFFSLSYGVLELHFIYRYVALCYPKRLSHFGDPKWILIMISAVFGQGLLWFFSVYFLMWPDSETRSYLVIPFRRDYNADVHKIPLLASTYWGASTQLILRTSTAIIIVTLISCFTICFCIWIGWTIQSKLKVADMSKTTKRMHRNLLKALAIQTFIPFAISYIPCVVAWSVPIIHVDTKSLNNYTSIIAVAAFPFIDPLAIMVFLPEYRKLFTKIFLPFLYNSSTVYPESTVRESSGRG</sequence>
<dbReference type="EMBL" id="BX284605">
    <property type="protein sequence ID" value="CAB02788.1"/>
    <property type="molecule type" value="Genomic_DNA"/>
</dbReference>
<accession>P90760</accession>
<dbReference type="PhylomeDB" id="P90760"/>
<reference evidence="2 3" key="1">
    <citation type="journal article" date="1998" name="Science">
        <title>Genome sequence of the nematode C. elegans: a platform for investigating biology.</title>
        <authorList>
            <consortium name="The C. elegans sequencing consortium"/>
            <person name="Sulson J.E."/>
            <person name="Waterston R."/>
        </authorList>
    </citation>
    <scope>NUCLEOTIDE SEQUENCE [LARGE SCALE GENOMIC DNA]</scope>
    <source>
        <strain evidence="2 3">Bristol N2</strain>
    </source>
</reference>
<keyword evidence="1" id="KW-1133">Transmembrane helix</keyword>
<dbReference type="eggNOG" id="ENOG502QYSV">
    <property type="taxonomic scope" value="Eukaryota"/>
</dbReference>
<feature type="transmembrane region" description="Helical" evidence="1">
    <location>
        <begin position="132"/>
        <end position="155"/>
    </location>
</feature>
<dbReference type="Pfam" id="PF10319">
    <property type="entry name" value="7TM_GPCR_Srj"/>
    <property type="match status" value="1"/>
</dbReference>
<evidence type="ECO:0000313" key="3">
    <source>
        <dbReference type="Proteomes" id="UP000001940"/>
    </source>
</evidence>
<feature type="transmembrane region" description="Helical" evidence="1">
    <location>
        <begin position="12"/>
        <end position="31"/>
    </location>
</feature>
<dbReference type="Proteomes" id="UP000001940">
    <property type="component" value="Chromosome V"/>
</dbReference>
<keyword evidence="3" id="KW-1185">Reference proteome</keyword>
<dbReference type="CTD" id="182952"/>
<dbReference type="FunCoup" id="P90760">
    <property type="interactions" value="1"/>
</dbReference>
<dbReference type="PANTHER" id="PTHR45907:SF1">
    <property type="entry name" value="SERPENTINE RECEPTOR, CLASS J"/>
    <property type="match status" value="1"/>
</dbReference>
<dbReference type="STRING" id="6239.C27A7.7.1"/>
<proteinExistence type="predicted"/>
<dbReference type="InterPro" id="IPR019423">
    <property type="entry name" value="7TM_GPCR_serpentine_rcpt_Srj"/>
</dbReference>
<dbReference type="OMA" id="HWAPIIF"/>
<dbReference type="Gene3D" id="1.20.1070.10">
    <property type="entry name" value="Rhodopsin 7-helix transmembrane proteins"/>
    <property type="match status" value="1"/>
</dbReference>
<dbReference type="SUPFAM" id="SSF81321">
    <property type="entry name" value="Family A G protein-coupled receptor-like"/>
    <property type="match status" value="1"/>
</dbReference>
<feature type="transmembrane region" description="Helical" evidence="1">
    <location>
        <begin position="201"/>
        <end position="223"/>
    </location>
</feature>
<dbReference type="OrthoDB" id="5783895at2759"/>
<dbReference type="GeneID" id="182952"/>
<keyword evidence="2" id="KW-0675">Receptor</keyword>
<keyword evidence="1" id="KW-0472">Membrane</keyword>
<dbReference type="AlphaFoldDB" id="P90760"/>
<dbReference type="UCSC" id="C27A7.7">
    <property type="organism name" value="c. elegans"/>
</dbReference>
<name>P90760_CAEEL</name>
<dbReference type="HOGENOM" id="CLU_036335_0_0_1"/>